<comment type="caution">
    <text evidence="2">The sequence shown here is derived from an EMBL/GenBank/DDBJ whole genome shotgun (WGS) entry which is preliminary data.</text>
</comment>
<accession>A0A931DPS9</accession>
<proteinExistence type="predicted"/>
<reference evidence="2" key="1">
    <citation type="submission" date="2020-11" db="EMBL/GenBank/DDBJ databases">
        <title>Sequencing the genomes of 1000 actinobacteria strains.</title>
        <authorList>
            <person name="Klenk H.-P."/>
        </authorList>
    </citation>
    <scope>NUCLEOTIDE SEQUENCE</scope>
    <source>
        <strain evidence="2">DSM 43175</strain>
    </source>
</reference>
<dbReference type="PROSITE" id="PS51257">
    <property type="entry name" value="PROKAR_LIPOPROTEIN"/>
    <property type="match status" value="1"/>
</dbReference>
<evidence type="ECO:0000313" key="2">
    <source>
        <dbReference type="EMBL" id="MBG6093850.1"/>
    </source>
</evidence>
<organism evidence="2 3">
    <name type="scientific">Actinomadura viridis</name>
    <dbReference type="NCBI Taxonomy" id="58110"/>
    <lineage>
        <taxon>Bacteria</taxon>
        <taxon>Bacillati</taxon>
        <taxon>Actinomycetota</taxon>
        <taxon>Actinomycetes</taxon>
        <taxon>Streptosporangiales</taxon>
        <taxon>Thermomonosporaceae</taxon>
        <taxon>Actinomadura</taxon>
    </lineage>
</organism>
<feature type="region of interest" description="Disordered" evidence="1">
    <location>
        <begin position="69"/>
        <end position="93"/>
    </location>
</feature>
<dbReference type="EMBL" id="JADOUA010000001">
    <property type="protein sequence ID" value="MBG6093850.1"/>
    <property type="molecule type" value="Genomic_DNA"/>
</dbReference>
<protein>
    <submittedName>
        <fullName evidence="2">Uncharacterized protein</fullName>
    </submittedName>
</protein>
<keyword evidence="3" id="KW-1185">Reference proteome</keyword>
<dbReference type="Proteomes" id="UP000614047">
    <property type="component" value="Unassembled WGS sequence"/>
</dbReference>
<dbReference type="RefSeq" id="WP_197015858.1">
    <property type="nucleotide sequence ID" value="NZ_BAABES010000003.1"/>
</dbReference>
<name>A0A931DPS9_9ACTN</name>
<sequence>MRLRTRSALASFPLVLALALTGCGSEEKDGGVATVNGGAQKGGGDGGTSGMSPHDMAVKFAECMRKNGVPMDDPQPGQGIRMKVDKGKKEAMDKAMEACRQYNPQANADPEQKAAAEERGRAFAACMRKNGVEKFPDPAPGQQGIRITPEIGKDPDLETAQRKCQDTLGGPGGPAKTGGDRK</sequence>
<gene>
    <name evidence="2" type="ORF">IW256_007963</name>
</gene>
<feature type="compositionally biased region" description="Basic and acidic residues" evidence="1">
    <location>
        <begin position="82"/>
        <end position="93"/>
    </location>
</feature>
<feature type="region of interest" description="Disordered" evidence="1">
    <location>
        <begin position="131"/>
        <end position="182"/>
    </location>
</feature>
<dbReference type="AlphaFoldDB" id="A0A931DPS9"/>
<evidence type="ECO:0000313" key="3">
    <source>
        <dbReference type="Proteomes" id="UP000614047"/>
    </source>
</evidence>
<feature type="compositionally biased region" description="Basic and acidic residues" evidence="1">
    <location>
        <begin position="151"/>
        <end position="165"/>
    </location>
</feature>
<evidence type="ECO:0000256" key="1">
    <source>
        <dbReference type="SAM" id="MobiDB-lite"/>
    </source>
</evidence>